<feature type="region of interest" description="Disordered" evidence="3">
    <location>
        <begin position="583"/>
        <end position="621"/>
    </location>
</feature>
<accession>A0A7R9YZK9</accession>
<dbReference type="GO" id="GO:0006508">
    <property type="term" value="P:proteolysis"/>
    <property type="evidence" value="ECO:0007669"/>
    <property type="project" value="UniProtKB-KW"/>
</dbReference>
<feature type="signal peptide" evidence="4">
    <location>
        <begin position="1"/>
        <end position="49"/>
    </location>
</feature>
<dbReference type="InterPro" id="IPR001563">
    <property type="entry name" value="Peptidase_S10"/>
</dbReference>
<dbReference type="Gene3D" id="3.40.50.1820">
    <property type="entry name" value="alpha/beta hydrolase"/>
    <property type="match status" value="2"/>
</dbReference>
<dbReference type="GO" id="GO:0004185">
    <property type="term" value="F:serine-type carboxypeptidase activity"/>
    <property type="evidence" value="ECO:0007669"/>
    <property type="project" value="UniProtKB-UniRule"/>
</dbReference>
<dbReference type="PANTHER" id="PTHR11802">
    <property type="entry name" value="SERINE PROTEASE FAMILY S10 SERINE CARBOXYPEPTIDASE"/>
    <property type="match status" value="1"/>
</dbReference>
<dbReference type="InterPro" id="IPR029058">
    <property type="entry name" value="AB_hydrolase_fold"/>
</dbReference>
<evidence type="ECO:0000313" key="5">
    <source>
        <dbReference type="EMBL" id="CAD8294980.1"/>
    </source>
</evidence>
<keyword evidence="2" id="KW-0121">Carboxypeptidase</keyword>
<evidence type="ECO:0000256" key="4">
    <source>
        <dbReference type="SAM" id="SignalP"/>
    </source>
</evidence>
<evidence type="ECO:0000256" key="2">
    <source>
        <dbReference type="RuleBase" id="RU361156"/>
    </source>
</evidence>
<gene>
    <name evidence="5" type="ORF">CEUR00632_LOCUS12784</name>
</gene>
<dbReference type="PRINTS" id="PR00724">
    <property type="entry name" value="CRBOXYPTASEC"/>
</dbReference>
<feature type="compositionally biased region" description="Gly residues" evidence="3">
    <location>
        <begin position="594"/>
        <end position="619"/>
    </location>
</feature>
<dbReference type="SUPFAM" id="SSF53474">
    <property type="entry name" value="alpha/beta-Hydrolases"/>
    <property type="match status" value="2"/>
</dbReference>
<keyword evidence="2" id="KW-0378">Hydrolase</keyword>
<organism evidence="5">
    <name type="scientific">Chlamydomonas euryale</name>
    <dbReference type="NCBI Taxonomy" id="1486919"/>
    <lineage>
        <taxon>Eukaryota</taxon>
        <taxon>Viridiplantae</taxon>
        <taxon>Chlorophyta</taxon>
        <taxon>core chlorophytes</taxon>
        <taxon>Chlorophyceae</taxon>
        <taxon>CS clade</taxon>
        <taxon>Chlamydomonadales</taxon>
        <taxon>Chlamydomonadaceae</taxon>
        <taxon>Chlamydomonas</taxon>
    </lineage>
</organism>
<keyword evidence="4" id="KW-0732">Signal</keyword>
<dbReference type="AlphaFoldDB" id="A0A7R9YZK9"/>
<feature type="chain" id="PRO_5031335289" description="Carboxypeptidase" evidence="4">
    <location>
        <begin position="50"/>
        <end position="664"/>
    </location>
</feature>
<dbReference type="EC" id="3.4.16.-" evidence="2"/>
<dbReference type="EMBL" id="HBEC01027750">
    <property type="protein sequence ID" value="CAD8294980.1"/>
    <property type="molecule type" value="Transcribed_RNA"/>
</dbReference>
<name>A0A7R9YZK9_9CHLO</name>
<dbReference type="InterPro" id="IPR018202">
    <property type="entry name" value="Ser_caboxypep_ser_AS"/>
</dbReference>
<comment type="similarity">
    <text evidence="1 2">Belongs to the peptidase S10 family.</text>
</comment>
<sequence length="664" mass="67919">MAAEAARRERPACMHACTQRGPRCRVPTPACLLLLACLLTLLQPNGVACMRAQRAMRRGGLEGAAQRIDAAAAPPSSSPSIFTQSAPLHAAAAERLRLPQTQSAAAAVPSPMPNACKPLLTGYAPVGLPALNYSMYYAYWEAQQPVGKRAPVLLWLQGGPGCASTFGAFYELGPCSVTDAGKLVSNPGSWAQSAGLLVIDQPLGTGLSFAPPEATPSDELGMAAHLYDALVHVFTAHAAHLGGRPLFITGESYAGKYVPSIAHWVLQAEDQARAQRARGAAGMEAAAAAAAVGRGAKQGGEALDRGTAAAAAEPGVNVAAAVSEGAASAAAAAADAAAAAKAPNTLADVRAATANAAAAGRAGACGGAPAAAAVAAPSMRAKQLQVWRQAPARLPPPPFTLAGIAIGNGLTDPREQVPEMGPAAAYMGIASPAARKEIDVRAADVVAAIDACEWAAAHTKREALVEWIETELGVATVFDVRRRNAYDAEGVVDALLNTAGARAAMGAPQGGTYTSCSSVVGKIMANDTMQSVKHLFPDLLANLPVLLYQGQYDMMDGVASSTAWEASLDWPHAAAFANARGELWHTPGGDERGSQGGRSEGGASEGGGASRGGDAGEVGGWRRSAGNLTHAVIYHAGHMVPHDAPHAMRAVLYQWVWGQLPAQA</sequence>
<dbReference type="PANTHER" id="PTHR11802:SF449">
    <property type="entry name" value="CARBOXYPEPTIDASE"/>
    <property type="match status" value="1"/>
</dbReference>
<dbReference type="PROSITE" id="PS00131">
    <property type="entry name" value="CARBOXYPEPT_SER_SER"/>
    <property type="match status" value="1"/>
</dbReference>
<protein>
    <recommendedName>
        <fullName evidence="2">Carboxypeptidase</fullName>
        <ecNumber evidence="2">3.4.16.-</ecNumber>
    </recommendedName>
</protein>
<keyword evidence="2" id="KW-0645">Protease</keyword>
<reference evidence="5" key="1">
    <citation type="submission" date="2021-01" db="EMBL/GenBank/DDBJ databases">
        <authorList>
            <person name="Corre E."/>
            <person name="Pelletier E."/>
            <person name="Niang G."/>
            <person name="Scheremetjew M."/>
            <person name="Finn R."/>
            <person name="Kale V."/>
            <person name="Holt S."/>
            <person name="Cochrane G."/>
            <person name="Meng A."/>
            <person name="Brown T."/>
            <person name="Cohen L."/>
        </authorList>
    </citation>
    <scope>NUCLEOTIDE SEQUENCE</scope>
    <source>
        <strain evidence="5">CCMP219</strain>
    </source>
</reference>
<proteinExistence type="inferred from homology"/>
<dbReference type="Pfam" id="PF00450">
    <property type="entry name" value="Peptidase_S10"/>
    <property type="match status" value="2"/>
</dbReference>
<evidence type="ECO:0000256" key="3">
    <source>
        <dbReference type="SAM" id="MobiDB-lite"/>
    </source>
</evidence>
<evidence type="ECO:0000256" key="1">
    <source>
        <dbReference type="ARBA" id="ARBA00009431"/>
    </source>
</evidence>